<reference evidence="2" key="2">
    <citation type="journal article" date="2021" name="PeerJ">
        <title>Extensive microbial diversity within the chicken gut microbiome revealed by metagenomics and culture.</title>
        <authorList>
            <person name="Gilroy R."/>
            <person name="Ravi A."/>
            <person name="Getino M."/>
            <person name="Pursley I."/>
            <person name="Horton D.L."/>
            <person name="Alikhan N.F."/>
            <person name="Baker D."/>
            <person name="Gharbi K."/>
            <person name="Hall N."/>
            <person name="Watson M."/>
            <person name="Adriaenssens E.M."/>
            <person name="Foster-Nyarko E."/>
            <person name="Jarju S."/>
            <person name="Secka A."/>
            <person name="Antonio M."/>
            <person name="Oren A."/>
            <person name="Chaudhuri R.R."/>
            <person name="La Ragione R."/>
            <person name="Hildebrand F."/>
            <person name="Pallen M.J."/>
        </authorList>
    </citation>
    <scope>NUCLEOTIDE SEQUENCE</scope>
    <source>
        <strain evidence="2">ChiSjej4B22-8349</strain>
    </source>
</reference>
<dbReference type="InterPro" id="IPR050275">
    <property type="entry name" value="PGM_Phosphatase"/>
</dbReference>
<dbReference type="Gene3D" id="3.40.50.1240">
    <property type="entry name" value="Phosphoglycerate mutase-like"/>
    <property type="match status" value="1"/>
</dbReference>
<sequence length="206" mass="23566">MESRICLIRHGITEGNKNKLYYGFADIPLAEEGIYQLKELAAAGIYPEGDGADFYTSGLKRTEQTLELIYGQRKHETLESLREINFGDYEMKSHGELKDSEEYRIWRSDVMGSLAPPNGESLMAFYKRVVRGFEDLKNRHAGKMLAMRHKDQDALSITVCHGGTISAILESIYPRQKDNFYRWIPDPGHGYMLFLEDGAVIDTEKF</sequence>
<proteinExistence type="predicted"/>
<dbReference type="PANTHER" id="PTHR48100:SF1">
    <property type="entry name" value="HISTIDINE PHOSPHATASE FAMILY PROTEIN-RELATED"/>
    <property type="match status" value="1"/>
</dbReference>
<dbReference type="InterPro" id="IPR029033">
    <property type="entry name" value="His_PPase_superfam"/>
</dbReference>
<dbReference type="Pfam" id="PF00300">
    <property type="entry name" value="His_Phos_1"/>
    <property type="match status" value="1"/>
</dbReference>
<dbReference type="PANTHER" id="PTHR48100">
    <property type="entry name" value="BROAD-SPECIFICITY PHOSPHATASE YOR283W-RELATED"/>
    <property type="match status" value="1"/>
</dbReference>
<dbReference type="InterPro" id="IPR013078">
    <property type="entry name" value="His_Pase_superF_clade-1"/>
</dbReference>
<dbReference type="SUPFAM" id="SSF53254">
    <property type="entry name" value="Phosphoglycerate mutase-like"/>
    <property type="match status" value="1"/>
</dbReference>
<evidence type="ECO:0000313" key="3">
    <source>
        <dbReference type="Proteomes" id="UP000824130"/>
    </source>
</evidence>
<reference evidence="2" key="1">
    <citation type="submission" date="2020-10" db="EMBL/GenBank/DDBJ databases">
        <authorList>
            <person name="Gilroy R."/>
        </authorList>
    </citation>
    <scope>NUCLEOTIDE SEQUENCE</scope>
    <source>
        <strain evidence="2">ChiSjej4B22-8349</strain>
    </source>
</reference>
<name>A0A9D1SV72_9FIRM</name>
<dbReference type="GO" id="GO:0005737">
    <property type="term" value="C:cytoplasm"/>
    <property type="evidence" value="ECO:0007669"/>
    <property type="project" value="TreeGrafter"/>
</dbReference>
<dbReference type="GO" id="GO:0016791">
    <property type="term" value="F:phosphatase activity"/>
    <property type="evidence" value="ECO:0007669"/>
    <property type="project" value="TreeGrafter"/>
</dbReference>
<feature type="binding site" evidence="1">
    <location>
        <position position="61"/>
    </location>
    <ligand>
        <name>substrate</name>
    </ligand>
</feature>
<dbReference type="Proteomes" id="UP000824130">
    <property type="component" value="Unassembled WGS sequence"/>
</dbReference>
<dbReference type="CDD" id="cd07067">
    <property type="entry name" value="HP_PGM_like"/>
    <property type="match status" value="1"/>
</dbReference>
<dbReference type="SMART" id="SM00855">
    <property type="entry name" value="PGAM"/>
    <property type="match status" value="1"/>
</dbReference>
<evidence type="ECO:0000256" key="1">
    <source>
        <dbReference type="PIRSR" id="PIRSR613078-2"/>
    </source>
</evidence>
<evidence type="ECO:0000313" key="2">
    <source>
        <dbReference type="EMBL" id="HIU96414.1"/>
    </source>
</evidence>
<dbReference type="AlphaFoldDB" id="A0A9D1SV72"/>
<protein>
    <submittedName>
        <fullName evidence="2">Histidine phosphatase family protein</fullName>
    </submittedName>
</protein>
<organism evidence="2 3">
    <name type="scientific">Candidatus Allocopromorpha excrementipullorum</name>
    <dbReference type="NCBI Taxonomy" id="2840743"/>
    <lineage>
        <taxon>Bacteria</taxon>
        <taxon>Bacillati</taxon>
        <taxon>Bacillota</taxon>
        <taxon>Clostridia</taxon>
        <taxon>Eubacteriales</taxon>
        <taxon>Eubacteriaceae</taxon>
        <taxon>Eubacteriaceae incertae sedis</taxon>
        <taxon>Candidatus Allocopromorpha</taxon>
    </lineage>
</organism>
<accession>A0A9D1SV72</accession>
<comment type="caution">
    <text evidence="2">The sequence shown here is derived from an EMBL/GenBank/DDBJ whole genome shotgun (WGS) entry which is preliminary data.</text>
</comment>
<feature type="binding site" evidence="1">
    <location>
        <begin position="9"/>
        <end position="16"/>
    </location>
    <ligand>
        <name>substrate</name>
    </ligand>
</feature>
<dbReference type="EMBL" id="DVOB01000149">
    <property type="protein sequence ID" value="HIU96414.1"/>
    <property type="molecule type" value="Genomic_DNA"/>
</dbReference>
<gene>
    <name evidence="2" type="ORF">IAD25_06905</name>
</gene>